<dbReference type="EMBL" id="JTAI01000028">
    <property type="protein sequence ID" value="PPS92868.1"/>
    <property type="molecule type" value="Genomic_DNA"/>
</dbReference>
<evidence type="ECO:0000313" key="8">
    <source>
        <dbReference type="EMBL" id="PPS92868.1"/>
    </source>
</evidence>
<dbReference type="PANTHER" id="PTHR19865">
    <property type="entry name" value="U3 SMALL NUCLEOLAR RNA INTERACTING PROTEIN 2"/>
    <property type="match status" value="1"/>
</dbReference>
<dbReference type="Pfam" id="PF00400">
    <property type="entry name" value="WD40"/>
    <property type="match status" value="5"/>
</dbReference>
<dbReference type="InterPro" id="IPR039241">
    <property type="entry name" value="Rrp9-like"/>
</dbReference>
<dbReference type="GO" id="GO:0032040">
    <property type="term" value="C:small-subunit processome"/>
    <property type="evidence" value="ECO:0007669"/>
    <property type="project" value="TreeGrafter"/>
</dbReference>
<evidence type="ECO:0000256" key="5">
    <source>
        <dbReference type="PROSITE-ProRule" id="PRU00221"/>
    </source>
</evidence>
<evidence type="ECO:0000313" key="7">
    <source>
        <dbReference type="EMBL" id="CUV04958.1"/>
    </source>
</evidence>
<proteinExistence type="predicted"/>
<dbReference type="Proteomes" id="UP001429100">
    <property type="component" value="Unassembled WGS sequence"/>
</dbReference>
<feature type="region of interest" description="Disordered" evidence="6">
    <location>
        <begin position="57"/>
        <end position="78"/>
    </location>
</feature>
<dbReference type="EMBL" id="LN877949">
    <property type="protein sequence ID" value="CUV04958.1"/>
    <property type="molecule type" value="Genomic_DNA"/>
</dbReference>
<dbReference type="SMART" id="SM00320">
    <property type="entry name" value="WD40"/>
    <property type="match status" value="7"/>
</dbReference>
<dbReference type="VEuPathDB" id="CryptoDB:CHUDEA3_1090"/>
<dbReference type="VEuPathDB" id="CryptoDB:GY17_00002632"/>
<name>A0A0S4TCG1_CRYHO</name>
<keyword evidence="9" id="KW-1185">Reference proteome</keyword>
<protein>
    <submittedName>
        <fullName evidence="8">WD40 repeat containing protein</fullName>
    </submittedName>
</protein>
<dbReference type="SUPFAM" id="SSF50978">
    <property type="entry name" value="WD40 repeat-like"/>
    <property type="match status" value="1"/>
</dbReference>
<evidence type="ECO:0000256" key="2">
    <source>
        <dbReference type="ARBA" id="ARBA00022574"/>
    </source>
</evidence>
<comment type="subcellular location">
    <subcellularLocation>
        <location evidence="1">Nucleus</location>
    </subcellularLocation>
</comment>
<keyword evidence="2 5" id="KW-0853">WD repeat</keyword>
<sequence>MKRKFQQIKKNQGKKKNENEEIVSSSDDESFLNNKKSVDYQDHKNLHFIGRTLGSNIESDYENGEEEDDDEEEDTFFENDDERKVSLAKKYLKKIDALDDVDIKKSLNILEGKISQRDIADSFNIISDSTFYKGHKLSPTCVTLDKDGRTAYTGGKDCAIIKWDLETGKKIIFPGSRKDFECGGHFEQVKTICYHKETNLIFSGGEDKVIRIWDHRVQKCIEKFHGHSNTITGIVSEPNSDIDQIISVSFDKSLKVWSLKSRSHMNTYYGHTNKITSCDIILKDRPFTGSEDNTSRLWKLSADSHLIFYPSNNNNNNDLSKNIESPIDSVSCLNNVNYITGQQDGTIHIWSQFKKKPLFTSNDLHKGGIYSIKSIPFTDLFFTGSDDQEIKAWKWSNQNNNISLINSIKISGFVNDISVSDKLIVAAIGQEHRLGRWNSIKESKNGLLVVPISYNN</sequence>
<dbReference type="PANTHER" id="PTHR19865:SF0">
    <property type="entry name" value="U3 SMALL NUCLEOLAR RNA-INTERACTING PROTEIN 2"/>
    <property type="match status" value="1"/>
</dbReference>
<reference evidence="7" key="2">
    <citation type="submission" date="2015-08" db="EMBL/GenBank/DDBJ databases">
        <authorList>
            <person name="Babu N.S."/>
            <person name="Beckwith C.J."/>
            <person name="Beseler K.G."/>
            <person name="Brison A."/>
            <person name="Carone J.V."/>
            <person name="Caskin T.P."/>
            <person name="Diamond M."/>
            <person name="Durham M.E."/>
            <person name="Foxe J.M."/>
            <person name="Go M."/>
            <person name="Henderson B.A."/>
            <person name="Jones I.B."/>
            <person name="McGettigan J.A."/>
            <person name="Micheletti S.J."/>
            <person name="Nasrallah M.E."/>
            <person name="Ortiz D."/>
            <person name="Piller C.R."/>
            <person name="Privatt S.R."/>
            <person name="Schneider S.L."/>
            <person name="Sharp S."/>
            <person name="Smith T.C."/>
            <person name="Stanton J.D."/>
            <person name="Ullery H.E."/>
            <person name="Wilson R.J."/>
            <person name="Serrano M.G."/>
            <person name="Buck G."/>
            <person name="Lee V."/>
            <person name="Wang Y."/>
            <person name="Carvalho R."/>
            <person name="Voegtly L."/>
            <person name="Shi R."/>
            <person name="Duckworth R."/>
            <person name="Johnson A."/>
            <person name="Loviza R."/>
            <person name="Walstead R."/>
            <person name="Shah Z."/>
            <person name="Kiflezghi M."/>
            <person name="Wade K."/>
            <person name="Ball S.L."/>
            <person name="Bradley K.W."/>
            <person name="Asai D.J."/>
            <person name="Bowman C.A."/>
            <person name="Russell D.A."/>
            <person name="Pope W.H."/>
            <person name="Jacobs-Sera D."/>
            <person name="Hendrix R.W."/>
            <person name="Hatfull G.F."/>
        </authorList>
    </citation>
    <scope>NUCLEOTIDE SEQUENCE [LARGE SCALE GENOMIC DNA]</scope>
</reference>
<evidence type="ECO:0000313" key="9">
    <source>
        <dbReference type="Proteomes" id="UP001429100"/>
    </source>
</evidence>
<organism evidence="7">
    <name type="scientific">Cryptosporidium hominis</name>
    <dbReference type="NCBI Taxonomy" id="237895"/>
    <lineage>
        <taxon>Eukaryota</taxon>
        <taxon>Sar</taxon>
        <taxon>Alveolata</taxon>
        <taxon>Apicomplexa</taxon>
        <taxon>Conoidasida</taxon>
        <taxon>Coccidia</taxon>
        <taxon>Eucoccidiorida</taxon>
        <taxon>Eimeriorina</taxon>
        <taxon>Cryptosporidiidae</taxon>
        <taxon>Cryptosporidium</taxon>
    </lineage>
</organism>
<dbReference type="VEuPathDB" id="CryptoDB:ChTU502y2012_389g0100"/>
<reference evidence="8 9" key="1">
    <citation type="submission" date="2014-11" db="EMBL/GenBank/DDBJ databases">
        <title>Comparative genomic analysis of Cryptosporidium hominis reveals occurrence of genetic recombination in virulent subtypes.</title>
        <authorList>
            <person name="Guo Y."/>
            <person name="Tang K."/>
            <person name="Frace M."/>
            <person name="Li N."/>
            <person name="Roellig D.M."/>
            <person name="Sammons S."/>
            <person name="Knipe K."/>
            <person name="Rowe L."/>
            <person name="Feng Y."/>
            <person name="Xiao L."/>
        </authorList>
    </citation>
    <scope>NUCLEOTIDE SEQUENCE [LARGE SCALE GENOMIC DNA]</scope>
    <source>
        <strain evidence="8">30976</strain>
    </source>
</reference>
<feature type="repeat" description="WD" evidence="5">
    <location>
        <begin position="362"/>
        <end position="403"/>
    </location>
</feature>
<feature type="repeat" description="WD" evidence="5">
    <location>
        <begin position="224"/>
        <end position="267"/>
    </location>
</feature>
<feature type="repeat" description="WD" evidence="5">
    <location>
        <begin position="182"/>
        <end position="223"/>
    </location>
</feature>
<accession>A0A0S4TCG1</accession>
<dbReference type="InterPro" id="IPR001680">
    <property type="entry name" value="WD40_rpt"/>
</dbReference>
<dbReference type="AlphaFoldDB" id="A0A0S4TCG1"/>
<evidence type="ECO:0000256" key="4">
    <source>
        <dbReference type="ARBA" id="ARBA00023242"/>
    </source>
</evidence>
<feature type="region of interest" description="Disordered" evidence="6">
    <location>
        <begin position="1"/>
        <end position="36"/>
    </location>
</feature>
<dbReference type="OrthoDB" id="6252103at2759"/>
<evidence type="ECO:0000256" key="6">
    <source>
        <dbReference type="SAM" id="MobiDB-lite"/>
    </source>
</evidence>
<keyword evidence="4" id="KW-0539">Nucleus</keyword>
<evidence type="ECO:0000256" key="1">
    <source>
        <dbReference type="ARBA" id="ARBA00004123"/>
    </source>
</evidence>
<feature type="compositionally biased region" description="Acidic residues" evidence="6">
    <location>
        <begin position="59"/>
        <end position="78"/>
    </location>
</feature>
<dbReference type="PROSITE" id="PS50082">
    <property type="entry name" value="WD_REPEATS_2"/>
    <property type="match status" value="4"/>
</dbReference>
<dbReference type="Proteomes" id="UP000199752">
    <property type="component" value="Chromosome 3"/>
</dbReference>
<dbReference type="InterPro" id="IPR036322">
    <property type="entry name" value="WD40_repeat_dom_sf"/>
</dbReference>
<keyword evidence="3" id="KW-0677">Repeat</keyword>
<feature type="compositionally biased region" description="Basic residues" evidence="6">
    <location>
        <begin position="1"/>
        <end position="14"/>
    </location>
</feature>
<gene>
    <name evidence="7" type="ORF">CHUDEA3_1090</name>
    <name evidence="8" type="ORF">GY17_00002632</name>
</gene>
<feature type="repeat" description="WD" evidence="5">
    <location>
        <begin position="132"/>
        <end position="173"/>
    </location>
</feature>
<dbReference type="InterPro" id="IPR015943">
    <property type="entry name" value="WD40/YVTN_repeat-like_dom_sf"/>
</dbReference>
<evidence type="ECO:0000256" key="3">
    <source>
        <dbReference type="ARBA" id="ARBA00022737"/>
    </source>
</evidence>
<dbReference type="PROSITE" id="PS50294">
    <property type="entry name" value="WD_REPEATS_REGION"/>
    <property type="match status" value="1"/>
</dbReference>
<dbReference type="GO" id="GO:0034511">
    <property type="term" value="F:U3 snoRNA binding"/>
    <property type="evidence" value="ECO:0007669"/>
    <property type="project" value="InterPro"/>
</dbReference>
<dbReference type="Gene3D" id="2.130.10.10">
    <property type="entry name" value="YVTN repeat-like/Quinoprotein amine dehydrogenase"/>
    <property type="match status" value="1"/>
</dbReference>
<reference evidence="8 9" key="3">
    <citation type="submission" date="2017-10" db="EMBL/GenBank/DDBJ databases">
        <title>Consistent, comparative and evidence-based genome annotation and re-annotation for the closely-related species, Cryptosporidium parvum, C. hominis and C. tyzzeri.</title>
        <authorList>
            <person name="Baptista R.P."/>
            <person name="Li Y."/>
            <person name="Sateriale A."/>
            <person name="Striepen B."/>
            <person name="Kissinger J.C."/>
        </authorList>
    </citation>
    <scope>NUCLEOTIDE SEQUENCE [LARGE SCALE GENOMIC DNA]</scope>
    <source>
        <strain evidence="8">30976</strain>
    </source>
</reference>